<dbReference type="AlphaFoldDB" id="A0A1Y3G8P9"/>
<evidence type="ECO:0000313" key="8">
    <source>
        <dbReference type="Proteomes" id="UP000242683"/>
    </source>
</evidence>
<feature type="region of interest" description="Disordered" evidence="5">
    <location>
        <begin position="186"/>
        <end position="211"/>
    </location>
</feature>
<evidence type="ECO:0000259" key="6">
    <source>
        <dbReference type="PROSITE" id="PS51898"/>
    </source>
</evidence>
<comment type="similarity">
    <text evidence="1">Belongs to the 'phage' integrase family.</text>
</comment>
<evidence type="ECO:0000256" key="2">
    <source>
        <dbReference type="ARBA" id="ARBA00022908"/>
    </source>
</evidence>
<dbReference type="Proteomes" id="UP000242683">
    <property type="component" value="Unassembled WGS sequence"/>
</dbReference>
<accession>A0A1Y3G8P9</accession>
<dbReference type="PROSITE" id="PS51898">
    <property type="entry name" value="TYR_RECOMBINASE"/>
    <property type="match status" value="1"/>
</dbReference>
<evidence type="ECO:0000313" key="7">
    <source>
        <dbReference type="EMBL" id="OUJ07588.1"/>
    </source>
</evidence>
<dbReference type="InterPro" id="IPR050090">
    <property type="entry name" value="Tyrosine_recombinase_XerCD"/>
</dbReference>
<dbReference type="InterPro" id="IPR013762">
    <property type="entry name" value="Integrase-like_cat_sf"/>
</dbReference>
<comment type="caution">
    <text evidence="7">The sequence shown here is derived from an EMBL/GenBank/DDBJ whole genome shotgun (WGS) entry which is preliminary data.</text>
</comment>
<dbReference type="Gene3D" id="1.10.150.130">
    <property type="match status" value="1"/>
</dbReference>
<dbReference type="GO" id="GO:0015074">
    <property type="term" value="P:DNA integration"/>
    <property type="evidence" value="ECO:0007669"/>
    <property type="project" value="UniProtKB-KW"/>
</dbReference>
<dbReference type="InterPro" id="IPR011010">
    <property type="entry name" value="DNA_brk_join_enz"/>
</dbReference>
<dbReference type="InterPro" id="IPR010998">
    <property type="entry name" value="Integrase_recombinase_N"/>
</dbReference>
<evidence type="ECO:0000256" key="5">
    <source>
        <dbReference type="SAM" id="MobiDB-lite"/>
    </source>
</evidence>
<proteinExistence type="inferred from homology"/>
<dbReference type="Pfam" id="PF20172">
    <property type="entry name" value="DUF6538"/>
    <property type="match status" value="1"/>
</dbReference>
<name>A0A1Y3G8P9_9PROT</name>
<dbReference type="InterPro" id="IPR046668">
    <property type="entry name" value="DUF6538"/>
</dbReference>
<evidence type="ECO:0000256" key="4">
    <source>
        <dbReference type="ARBA" id="ARBA00023172"/>
    </source>
</evidence>
<dbReference type="Gene3D" id="1.10.443.10">
    <property type="entry name" value="Intergrase catalytic core"/>
    <property type="match status" value="1"/>
</dbReference>
<keyword evidence="2" id="KW-0229">DNA integration</keyword>
<evidence type="ECO:0000256" key="3">
    <source>
        <dbReference type="ARBA" id="ARBA00023125"/>
    </source>
</evidence>
<evidence type="ECO:0000256" key="1">
    <source>
        <dbReference type="ARBA" id="ARBA00008857"/>
    </source>
</evidence>
<organism evidence="7 8">
    <name type="scientific">Acetobacter malorum</name>
    <dbReference type="NCBI Taxonomy" id="178901"/>
    <lineage>
        <taxon>Bacteria</taxon>
        <taxon>Pseudomonadati</taxon>
        <taxon>Pseudomonadota</taxon>
        <taxon>Alphaproteobacteria</taxon>
        <taxon>Acetobacterales</taxon>
        <taxon>Acetobacteraceae</taxon>
        <taxon>Acetobacter</taxon>
    </lineage>
</organism>
<dbReference type="InterPro" id="IPR002104">
    <property type="entry name" value="Integrase_catalytic"/>
</dbReference>
<keyword evidence="4" id="KW-0233">DNA recombination</keyword>
<protein>
    <recommendedName>
        <fullName evidence="6">Tyr recombinase domain-containing protein</fullName>
    </recommendedName>
</protein>
<dbReference type="PANTHER" id="PTHR30349:SF64">
    <property type="entry name" value="PROPHAGE INTEGRASE INTD-RELATED"/>
    <property type="match status" value="1"/>
</dbReference>
<feature type="domain" description="Tyr recombinase" evidence="6">
    <location>
        <begin position="347"/>
        <end position="533"/>
    </location>
</feature>
<keyword evidence="3" id="KW-0238">DNA-binding</keyword>
<sequence length="546" mass="61826">MGTDMLRLLGSHYHFRRTIPHALRPLLGRTEISLSLQTNSKRVARERAAGLYARTGQFFSKAKVMYEDASPEELRKLIALYEDIMRDTDRMIKIEDERVKAERTYEQARFYFDKIQSLKQLQEFIKISNDGMDRLMAGFKKLHATATKDQLRNATEKAMLREQIANLSNIVVSIKSAAQETQAAFTPVQAEDAPVSTAPRKPPSSPRKKTAPTITEMADQFIYRDKTRSPGIIRDTGKTIGLFVEAFGDKPVDQITGGVAGEFRDMLFALPSTHGKHKNSPGIHDAILRAREQGLETLSGKTVKNHFSRLSALWGHLVQREIVARNPWAGWTYDVTQKIDRRDWTDRELAQLSTARWTSTTTSLRSYVGLITIALYTGMRLGELCNLRTQDIVTVNGIRCFHVRPHPEDNWSPKTAAGTRLIPLHSHLLQWGVLNLVQEGEHYLFPDLNPSARGRGTDFAQAFSKFKKRLGLPETVTFHSFRHTVSTKLRNQGGNIRELWIDTLLGHEASHRSQGTTTYTSSIAVQNLQQVVEALDYPTFHIPLPE</sequence>
<dbReference type="PANTHER" id="PTHR30349">
    <property type="entry name" value="PHAGE INTEGRASE-RELATED"/>
    <property type="match status" value="1"/>
</dbReference>
<reference evidence="8" key="1">
    <citation type="submission" date="2014-06" db="EMBL/GenBank/DDBJ databases">
        <authorList>
            <person name="Winans N.J."/>
            <person name="Newell P.D."/>
            <person name="Douglas A.E."/>
        </authorList>
    </citation>
    <scope>NUCLEOTIDE SEQUENCE [LARGE SCALE GENOMIC DNA]</scope>
    <source>
        <strain evidence="8">DsW_057</strain>
    </source>
</reference>
<gene>
    <name evidence="7" type="ORF">HK23_05795</name>
</gene>
<dbReference type="GO" id="GO:0006310">
    <property type="term" value="P:DNA recombination"/>
    <property type="evidence" value="ECO:0007669"/>
    <property type="project" value="UniProtKB-KW"/>
</dbReference>
<dbReference type="SUPFAM" id="SSF56349">
    <property type="entry name" value="DNA breaking-rejoining enzymes"/>
    <property type="match status" value="1"/>
</dbReference>
<dbReference type="Pfam" id="PF00589">
    <property type="entry name" value="Phage_integrase"/>
    <property type="match status" value="1"/>
</dbReference>
<dbReference type="GO" id="GO:0003677">
    <property type="term" value="F:DNA binding"/>
    <property type="evidence" value="ECO:0007669"/>
    <property type="project" value="UniProtKB-KW"/>
</dbReference>
<dbReference type="EMBL" id="JOPG01000002">
    <property type="protein sequence ID" value="OUJ07588.1"/>
    <property type="molecule type" value="Genomic_DNA"/>
</dbReference>